<keyword evidence="4" id="KW-1185">Reference proteome</keyword>
<dbReference type="CDD" id="cd12797">
    <property type="entry name" value="M23_peptidase"/>
    <property type="match status" value="1"/>
</dbReference>
<feature type="chain" id="PRO_5040800069" evidence="1">
    <location>
        <begin position="33"/>
        <end position="283"/>
    </location>
</feature>
<keyword evidence="1" id="KW-0732">Signal</keyword>
<evidence type="ECO:0000313" key="4">
    <source>
        <dbReference type="Proteomes" id="UP001165136"/>
    </source>
</evidence>
<dbReference type="PANTHER" id="PTHR21666:SF270">
    <property type="entry name" value="MUREIN HYDROLASE ACTIVATOR ENVC"/>
    <property type="match status" value="1"/>
</dbReference>
<evidence type="ECO:0000313" key="3">
    <source>
        <dbReference type="EMBL" id="GLY69078.1"/>
    </source>
</evidence>
<dbReference type="Proteomes" id="UP001165136">
    <property type="component" value="Unassembled WGS sequence"/>
</dbReference>
<accession>A0A9W6R4G0</accession>
<dbReference type="SUPFAM" id="SSF51261">
    <property type="entry name" value="Duplicated hybrid motif"/>
    <property type="match status" value="1"/>
</dbReference>
<evidence type="ECO:0000256" key="1">
    <source>
        <dbReference type="SAM" id="SignalP"/>
    </source>
</evidence>
<feature type="signal peptide" evidence="1">
    <location>
        <begin position="1"/>
        <end position="32"/>
    </location>
</feature>
<dbReference type="InterPro" id="IPR016047">
    <property type="entry name" value="M23ase_b-sheet_dom"/>
</dbReference>
<comment type="caution">
    <text evidence="3">The sequence shown here is derived from an EMBL/GenBank/DDBJ whole genome shotgun (WGS) entry which is preliminary data.</text>
</comment>
<proteinExistence type="predicted"/>
<dbReference type="PANTHER" id="PTHR21666">
    <property type="entry name" value="PEPTIDASE-RELATED"/>
    <property type="match status" value="1"/>
</dbReference>
<dbReference type="InterPro" id="IPR011055">
    <property type="entry name" value="Dup_hybrid_motif"/>
</dbReference>
<dbReference type="Gene3D" id="2.70.70.10">
    <property type="entry name" value="Glucose Permease (Domain IIA)"/>
    <property type="match status" value="1"/>
</dbReference>
<protein>
    <submittedName>
        <fullName evidence="3">Peptidase M23</fullName>
    </submittedName>
</protein>
<reference evidence="3" key="1">
    <citation type="submission" date="2023-03" db="EMBL/GenBank/DDBJ databases">
        <title>Amycolatopsis taiwanensis NBRC 103393.</title>
        <authorList>
            <person name="Ichikawa N."/>
            <person name="Sato H."/>
            <person name="Tonouchi N."/>
        </authorList>
    </citation>
    <scope>NUCLEOTIDE SEQUENCE</scope>
    <source>
        <strain evidence="3">NBRC 103393</strain>
    </source>
</reference>
<dbReference type="Pfam" id="PF01551">
    <property type="entry name" value="Peptidase_M23"/>
    <property type="match status" value="1"/>
</dbReference>
<evidence type="ECO:0000259" key="2">
    <source>
        <dbReference type="Pfam" id="PF01551"/>
    </source>
</evidence>
<gene>
    <name evidence="3" type="ORF">Atai01_56970</name>
</gene>
<dbReference type="GO" id="GO:0004222">
    <property type="term" value="F:metalloendopeptidase activity"/>
    <property type="evidence" value="ECO:0007669"/>
    <property type="project" value="TreeGrafter"/>
</dbReference>
<name>A0A9W6R4G0_9PSEU</name>
<feature type="domain" description="M23ase beta-sheet core" evidence="2">
    <location>
        <begin position="58"/>
        <end position="150"/>
    </location>
</feature>
<dbReference type="AlphaFoldDB" id="A0A9W6R4G0"/>
<sequence>MRVGRVRTLVVAVAGTLGAFGITLAGSAPAVAAPNFQVPFACGTTVTAATFSDHSPQYAVDFQKSDITGMPVLASAAGTISRVQNEGDVSYGRWIEIDHGGGYTTRYAHLSVQEVSVGQNVSLGKEIGKAGATGGVTGPHLHYEQRVNGTVRKAILDGVAVPYYAHTAFTSHNSCGFNPYTPTQVCGSGYSVIDSQALTGGTVYLLFNSANGYNCVTTIKSTSIGTASPVSAHLQVQGSTVVTDSGSFAYYAGPVSRAAGSTCVQWGGSVGSSSYTSPYEHCS</sequence>
<dbReference type="InterPro" id="IPR050570">
    <property type="entry name" value="Cell_wall_metabolism_enzyme"/>
</dbReference>
<organism evidence="3 4">
    <name type="scientific">Amycolatopsis taiwanensis</name>
    <dbReference type="NCBI Taxonomy" id="342230"/>
    <lineage>
        <taxon>Bacteria</taxon>
        <taxon>Bacillati</taxon>
        <taxon>Actinomycetota</taxon>
        <taxon>Actinomycetes</taxon>
        <taxon>Pseudonocardiales</taxon>
        <taxon>Pseudonocardiaceae</taxon>
        <taxon>Amycolatopsis</taxon>
    </lineage>
</organism>
<dbReference type="EMBL" id="BSTI01000014">
    <property type="protein sequence ID" value="GLY69078.1"/>
    <property type="molecule type" value="Genomic_DNA"/>
</dbReference>